<comment type="caution">
    <text evidence="3">The sequence shown here is derived from an EMBL/GenBank/DDBJ whole genome shotgun (WGS) entry which is preliminary data.</text>
</comment>
<gene>
    <name evidence="3" type="ORF">C1H76_9179</name>
</gene>
<dbReference type="EMBL" id="PTQR01000128">
    <property type="protein sequence ID" value="TKX18390.1"/>
    <property type="molecule type" value="Genomic_DNA"/>
</dbReference>
<dbReference type="Pfam" id="PF00561">
    <property type="entry name" value="Abhydrolase_1"/>
    <property type="match status" value="1"/>
</dbReference>
<dbReference type="PANTHER" id="PTHR43139">
    <property type="entry name" value="SI:DKEY-122A22.2"/>
    <property type="match status" value="1"/>
</dbReference>
<reference evidence="3 4" key="1">
    <citation type="submission" date="2018-02" db="EMBL/GenBank/DDBJ databases">
        <title>Draft genome sequences of Elsinoe sp., causing black scab on jojoba.</title>
        <authorList>
            <person name="Stodart B."/>
            <person name="Jeffress S."/>
            <person name="Ash G."/>
            <person name="Arun Chinnappa K."/>
        </authorList>
    </citation>
    <scope>NUCLEOTIDE SEQUENCE [LARGE SCALE GENOMIC DNA]</scope>
    <source>
        <strain evidence="3 4">Hillstone_2</strain>
    </source>
</reference>
<dbReference type="PRINTS" id="PR00111">
    <property type="entry name" value="ABHYDROLASE"/>
</dbReference>
<dbReference type="InterPro" id="IPR052370">
    <property type="entry name" value="Meta-cleavage_hydrolase"/>
</dbReference>
<dbReference type="PANTHER" id="PTHR43139:SF65">
    <property type="entry name" value="HYDROLASE FAMILY PROTEIN, PUTATIVE (AFU_ORTHOLOGUE AFUA_6G07060)-RELATED"/>
    <property type="match status" value="1"/>
</dbReference>
<dbReference type="AlphaFoldDB" id="A0A4U7APH0"/>
<name>A0A4U7APH0_9PEZI</name>
<feature type="domain" description="AB hydrolase-1" evidence="2">
    <location>
        <begin position="95"/>
        <end position="200"/>
    </location>
</feature>
<organism evidence="3 4">
    <name type="scientific">Elsinoe australis</name>
    <dbReference type="NCBI Taxonomy" id="40998"/>
    <lineage>
        <taxon>Eukaryota</taxon>
        <taxon>Fungi</taxon>
        <taxon>Dikarya</taxon>
        <taxon>Ascomycota</taxon>
        <taxon>Pezizomycotina</taxon>
        <taxon>Dothideomycetes</taxon>
        <taxon>Dothideomycetidae</taxon>
        <taxon>Myriangiales</taxon>
        <taxon>Elsinoaceae</taxon>
        <taxon>Elsinoe</taxon>
    </lineage>
</organism>
<evidence type="ECO:0000313" key="3">
    <source>
        <dbReference type="EMBL" id="TKX18390.1"/>
    </source>
</evidence>
<keyword evidence="3" id="KW-0378">Hydrolase</keyword>
<feature type="region of interest" description="Disordered" evidence="1">
    <location>
        <begin position="237"/>
        <end position="256"/>
    </location>
</feature>
<dbReference type="Gene3D" id="3.40.50.1820">
    <property type="entry name" value="alpha/beta hydrolase"/>
    <property type="match status" value="1"/>
</dbReference>
<dbReference type="GO" id="GO:0016787">
    <property type="term" value="F:hydrolase activity"/>
    <property type="evidence" value="ECO:0007669"/>
    <property type="project" value="UniProtKB-KW"/>
</dbReference>
<dbReference type="Proteomes" id="UP000308133">
    <property type="component" value="Unassembled WGS sequence"/>
</dbReference>
<accession>A0A4U7APH0</accession>
<feature type="compositionally biased region" description="Polar residues" evidence="1">
    <location>
        <begin position="240"/>
        <end position="252"/>
    </location>
</feature>
<sequence length="398" mass="43383">METINSLWDSEGFRRALPLGLAFLALYQILGPNKSSNWSEPPVIKSPLEEVNRLSSTAKNDLPYPPDALPGARDISSPYGTIRVYEWGPSTGPKVLLIHGISTPCISLAGVAKNLVDRGYRVMLFDLFGRGFSASPDPLTNPQNIQLFTTQILLALASSPLSWTGEHKFRLVGYSLGGGIAASFTSYFPDLVESLVLIAPSGLLRASRIHWTSRLIYGGLIPRSLVHFLVGRRLGGGSTPAGSHSKSGNPETTPGRVVEAEMPDEEAKRDHPALMPDSQASLFEDRPGISVADAVKWQLENHQGFLSAFVSSIQHAPISEQQRRWEVVKANKNKLRGGKVLMVLGSDDGVIVKDEVEQDARSVLGDDGLEVQLIEAGHDLPIVKPVEVVQHIMTFWKD</sequence>
<dbReference type="InterPro" id="IPR029058">
    <property type="entry name" value="AB_hydrolase_fold"/>
</dbReference>
<dbReference type="SUPFAM" id="SSF53474">
    <property type="entry name" value="alpha/beta-Hydrolases"/>
    <property type="match status" value="1"/>
</dbReference>
<evidence type="ECO:0000313" key="4">
    <source>
        <dbReference type="Proteomes" id="UP000308133"/>
    </source>
</evidence>
<evidence type="ECO:0000259" key="2">
    <source>
        <dbReference type="Pfam" id="PF00561"/>
    </source>
</evidence>
<proteinExistence type="predicted"/>
<dbReference type="GO" id="GO:0005783">
    <property type="term" value="C:endoplasmic reticulum"/>
    <property type="evidence" value="ECO:0007669"/>
    <property type="project" value="TreeGrafter"/>
</dbReference>
<protein>
    <submittedName>
        <fullName evidence="3">Alpha/beta hydrolase fold-containing protein 34</fullName>
    </submittedName>
</protein>
<dbReference type="InterPro" id="IPR000073">
    <property type="entry name" value="AB_hydrolase_1"/>
</dbReference>
<evidence type="ECO:0000256" key="1">
    <source>
        <dbReference type="SAM" id="MobiDB-lite"/>
    </source>
</evidence>